<dbReference type="OrthoDB" id="19482at2759"/>
<evidence type="ECO:0000256" key="5">
    <source>
        <dbReference type="ARBA" id="ARBA00023034"/>
    </source>
</evidence>
<evidence type="ECO:0000259" key="7">
    <source>
        <dbReference type="Pfam" id="PF20655"/>
    </source>
</evidence>
<dbReference type="InterPro" id="IPR048361">
    <property type="entry name" value="Vps52_C"/>
</dbReference>
<dbReference type="STRING" id="130081.M2W5V5"/>
<dbReference type="GO" id="GO:0042147">
    <property type="term" value="P:retrograde transport, endosome to Golgi"/>
    <property type="evidence" value="ECO:0007669"/>
    <property type="project" value="TreeGrafter"/>
</dbReference>
<dbReference type="GO" id="GO:0019905">
    <property type="term" value="F:syntaxin binding"/>
    <property type="evidence" value="ECO:0007669"/>
    <property type="project" value="TreeGrafter"/>
</dbReference>
<dbReference type="GO" id="GO:0000938">
    <property type="term" value="C:GARP complex"/>
    <property type="evidence" value="ECO:0007669"/>
    <property type="project" value="TreeGrafter"/>
</dbReference>
<dbReference type="KEGG" id="gsl:Gasu_16510"/>
<dbReference type="PANTHER" id="PTHR14190">
    <property type="entry name" value="SUPPRESSOR OF ACTIN MUTATIONS 2/VACUOLAR PROTEIN SORTING 52"/>
    <property type="match status" value="1"/>
</dbReference>
<sequence>MDQTEQMETLPQVPFFTQEDWEAIEGLLVQSPTAESLSSVEDRKGEFNGKDIPASSVTVTAPNTVNSLLETIKSGNGVSDAFEVVQNCLREAESSCVEEYVSEGNKVVKLRDQVLQCDTDLNEIEQKITYWSSRLALLSRTTQEYYEEAILMNERLLREKQSHGTILQFLENATLSSELVSGIIELDPSNKQFVQYLIELQEKVYFLSKPETRECAVIKDIQPFTQKMISRASEKVKDHLQSKIQMLQSPNTNVQIIQQNVLLKQKEFFRFLRQCSPKIYKEIENSYVSVISGIYQSLFRKYTDGLLALKQEVNLKGENLIDGSWFGPNFGGSFVSTSSTGAFVLGNRIESLRKLEEPAVVLAIAKERRRRLFIEEIFRCLIKLLVDTCTSEFLFALETFGPESDMLVFQILRDVFALCFGTFERQLTSTFDLFGCLLIMKQNELFRNVMATREISLMDDFFVKMDILVKPRFQELIQQSIQNVAQASSKPLFPGQEDVSPLALTRRYVEYASGLIQVMVEMSTSDKMLEENIKRLRMEYVSLLNRIGNHYSRKKSRSLFVVNNLDLICLVLEERKLEHTEEYSFYESILSKQISTIVELELEEHFSDFMVLFNRYSKDHSIMDNNGESQFKKILKEFSSNWKTSLEHIRDNTLDNFPNFERGKDVRKKTMTRLLTCYREIYQAIEEKHNSSYSALPSVNSLIHEIRKYVENF</sequence>
<keyword evidence="4" id="KW-0653">Protein transport</keyword>
<evidence type="ECO:0000256" key="3">
    <source>
        <dbReference type="ARBA" id="ARBA00022448"/>
    </source>
</evidence>
<organism evidence="8 9">
    <name type="scientific">Galdieria sulphuraria</name>
    <name type="common">Red alga</name>
    <dbReference type="NCBI Taxonomy" id="130081"/>
    <lineage>
        <taxon>Eukaryota</taxon>
        <taxon>Rhodophyta</taxon>
        <taxon>Bangiophyceae</taxon>
        <taxon>Galdieriales</taxon>
        <taxon>Galdieriaceae</taxon>
        <taxon>Galdieria</taxon>
    </lineage>
</organism>
<dbReference type="Gramene" id="EME31156">
    <property type="protein sequence ID" value="EME31156"/>
    <property type="gene ID" value="Gasu_16510"/>
</dbReference>
<dbReference type="InterPro" id="IPR007258">
    <property type="entry name" value="Vps52"/>
</dbReference>
<proteinExistence type="inferred from homology"/>
<feature type="domain" description="Vps52 coiled-coil" evidence="6">
    <location>
        <begin position="100"/>
        <end position="272"/>
    </location>
</feature>
<dbReference type="GO" id="GO:0005829">
    <property type="term" value="C:cytosol"/>
    <property type="evidence" value="ECO:0007669"/>
    <property type="project" value="GOC"/>
</dbReference>
<keyword evidence="9" id="KW-1185">Reference proteome</keyword>
<dbReference type="OMA" id="NPVKYPY"/>
<reference evidence="9" key="1">
    <citation type="journal article" date="2013" name="Science">
        <title>Gene transfer from bacteria and archaea facilitated evolution of an extremophilic eukaryote.</title>
        <authorList>
            <person name="Schonknecht G."/>
            <person name="Chen W.H."/>
            <person name="Ternes C.M."/>
            <person name="Barbier G.G."/>
            <person name="Shrestha R.P."/>
            <person name="Stanke M."/>
            <person name="Brautigam A."/>
            <person name="Baker B.J."/>
            <person name="Banfield J.F."/>
            <person name="Garavito R.M."/>
            <person name="Carr K."/>
            <person name="Wilkerson C."/>
            <person name="Rensing S.A."/>
            <person name="Gagneul D."/>
            <person name="Dickenson N.E."/>
            <person name="Oesterhelt C."/>
            <person name="Lercher M.J."/>
            <person name="Weber A.P."/>
        </authorList>
    </citation>
    <scope>NUCLEOTIDE SEQUENCE [LARGE SCALE GENOMIC DNA]</scope>
    <source>
        <strain evidence="9">074W</strain>
    </source>
</reference>
<dbReference type="GO" id="GO:0015031">
    <property type="term" value="P:protein transport"/>
    <property type="evidence" value="ECO:0007669"/>
    <property type="project" value="UniProtKB-KW"/>
</dbReference>
<dbReference type="PANTHER" id="PTHR14190:SF7">
    <property type="entry name" value="VACUOLAR PROTEIN SORTING-ASSOCIATED PROTEIN 52 HOMOLOG"/>
    <property type="match status" value="1"/>
</dbReference>
<accession>M2W5V5</accession>
<dbReference type="GO" id="GO:0006896">
    <property type="term" value="P:Golgi to vacuole transport"/>
    <property type="evidence" value="ECO:0007669"/>
    <property type="project" value="TreeGrafter"/>
</dbReference>
<dbReference type="AlphaFoldDB" id="M2W5V5"/>
<dbReference type="Proteomes" id="UP000030680">
    <property type="component" value="Unassembled WGS sequence"/>
</dbReference>
<dbReference type="eggNOG" id="KOG1961">
    <property type="taxonomic scope" value="Eukaryota"/>
</dbReference>
<feature type="domain" description="Vps52 C-terminal" evidence="7">
    <location>
        <begin position="292"/>
        <end position="594"/>
    </location>
</feature>
<keyword evidence="5" id="KW-0333">Golgi apparatus</keyword>
<name>M2W5V5_GALSU</name>
<evidence type="ECO:0000256" key="1">
    <source>
        <dbReference type="ARBA" id="ARBA00004601"/>
    </source>
</evidence>
<evidence type="ECO:0000256" key="4">
    <source>
        <dbReference type="ARBA" id="ARBA00022927"/>
    </source>
</evidence>
<dbReference type="Pfam" id="PF04129">
    <property type="entry name" value="Vps52_CC"/>
    <property type="match status" value="1"/>
</dbReference>
<evidence type="ECO:0000313" key="9">
    <source>
        <dbReference type="Proteomes" id="UP000030680"/>
    </source>
</evidence>
<evidence type="ECO:0000256" key="2">
    <source>
        <dbReference type="ARBA" id="ARBA00008180"/>
    </source>
</evidence>
<comment type="subcellular location">
    <subcellularLocation>
        <location evidence="1">Golgi apparatus</location>
        <location evidence="1">trans-Golgi network</location>
    </subcellularLocation>
</comment>
<dbReference type="Pfam" id="PF20655">
    <property type="entry name" value="Vps52_C"/>
    <property type="match status" value="1"/>
</dbReference>
<evidence type="ECO:0000259" key="6">
    <source>
        <dbReference type="Pfam" id="PF04129"/>
    </source>
</evidence>
<dbReference type="EMBL" id="KB454494">
    <property type="protein sequence ID" value="EME31156.1"/>
    <property type="molecule type" value="Genomic_DNA"/>
</dbReference>
<dbReference type="GeneID" id="17089828"/>
<gene>
    <name evidence="8" type="ORF">Gasu_16510</name>
</gene>
<keyword evidence="3" id="KW-0813">Transport</keyword>
<dbReference type="RefSeq" id="XP_005707676.1">
    <property type="nucleotide sequence ID" value="XM_005707619.1"/>
</dbReference>
<dbReference type="InterPro" id="IPR048319">
    <property type="entry name" value="Vps52_CC"/>
</dbReference>
<comment type="similarity">
    <text evidence="2">Belongs to the VPS52 family.</text>
</comment>
<evidence type="ECO:0000313" key="8">
    <source>
        <dbReference type="EMBL" id="EME31156.1"/>
    </source>
</evidence>
<protein>
    <submittedName>
        <fullName evidence="8">Uncharacterized protein</fullName>
    </submittedName>
</protein>
<dbReference type="GO" id="GO:0032456">
    <property type="term" value="P:endocytic recycling"/>
    <property type="evidence" value="ECO:0007669"/>
    <property type="project" value="TreeGrafter"/>
</dbReference>